<keyword evidence="2 6" id="KW-0545">Nucleotide biosynthesis</keyword>
<evidence type="ECO:0000256" key="6">
    <source>
        <dbReference type="HAMAP-Rule" id="MF_00235"/>
    </source>
</evidence>
<evidence type="ECO:0000256" key="8">
    <source>
        <dbReference type="RuleBase" id="RU003331"/>
    </source>
</evidence>
<feature type="binding site" evidence="6">
    <location>
        <position position="206"/>
    </location>
    <ligand>
        <name>ATP</name>
        <dbReference type="ChEBI" id="CHEBI:30616"/>
    </ligand>
</feature>
<evidence type="ECO:0000313" key="10">
    <source>
        <dbReference type="EMBL" id="WPB54138.1"/>
    </source>
</evidence>
<evidence type="ECO:0000256" key="1">
    <source>
        <dbReference type="ARBA" id="ARBA00022679"/>
    </source>
</evidence>
<dbReference type="InterPro" id="IPR006259">
    <property type="entry name" value="Adenyl_kin_sub"/>
</dbReference>
<proteinExistence type="inferred from homology"/>
<dbReference type="NCBIfam" id="NF001381">
    <property type="entry name" value="PRK00279.1-3"/>
    <property type="match status" value="1"/>
</dbReference>
<evidence type="ECO:0000256" key="3">
    <source>
        <dbReference type="ARBA" id="ARBA00022741"/>
    </source>
</evidence>
<evidence type="ECO:0000256" key="7">
    <source>
        <dbReference type="RuleBase" id="RU003330"/>
    </source>
</evidence>
<dbReference type="Proteomes" id="UP001303601">
    <property type="component" value="Chromosome"/>
</dbReference>
<dbReference type="PANTHER" id="PTHR23359">
    <property type="entry name" value="NUCLEOTIDE KINASE"/>
    <property type="match status" value="1"/>
</dbReference>
<feature type="binding site" evidence="6">
    <location>
        <position position="43"/>
    </location>
    <ligand>
        <name>AMP</name>
        <dbReference type="ChEBI" id="CHEBI:456215"/>
    </ligand>
</feature>
<dbReference type="SUPFAM" id="SSF57774">
    <property type="entry name" value="Microbial and mitochondrial ADK, insert 'zinc finger' domain"/>
    <property type="match status" value="1"/>
</dbReference>
<comment type="domain">
    <text evidence="6">Consists of three domains, a large central CORE domain and two small peripheral domains, NMPbind and LID, which undergo movements during catalysis. The LID domain closes over the site of phosphoryl transfer upon ATP binding. Assembling and dissambling the active center during each catalytic cycle provides an effective means to prevent ATP hydrolysis. Some bacteria have evolved a zinc-coordinating structure that stabilizes the LID domain.</text>
</comment>
<feature type="binding site" evidence="6">
    <location>
        <begin position="93"/>
        <end position="96"/>
    </location>
    <ligand>
        <name>AMP</name>
        <dbReference type="ChEBI" id="CHEBI:456215"/>
    </ligand>
</feature>
<feature type="binding site" evidence="6">
    <location>
        <position position="140"/>
    </location>
    <ligand>
        <name>Zn(2+)</name>
        <dbReference type="ChEBI" id="CHEBI:29105"/>
        <note>structural</note>
    </ligand>
</feature>
<dbReference type="NCBIfam" id="TIGR01351">
    <property type="entry name" value="adk"/>
    <property type="match status" value="1"/>
</dbReference>
<comment type="similarity">
    <text evidence="6 7">Belongs to the adenylate kinase family.</text>
</comment>
<sequence>MIDNCKKPNLIFLGAPGAGKGSVAGMLVKKYNYLQLSTGDMFRAEIKNQTPLGLKIKNILDSGKYVDDALTNELVEKKLSQLVAENKPFILDGYPRTIDQLNFLKSLENKNIKIGNVILLEITKQQIIDRLSKRRVCPNCKTIYHLELFPPLHGDVCSKCESKIIKRPDDEPEVIEKRLAVYKEQTECLIANYENQGLLIRINSYQNIDKVILDIEEALNW</sequence>
<keyword evidence="6" id="KW-0963">Cytoplasm</keyword>
<feature type="binding site" evidence="6">
    <location>
        <begin position="143"/>
        <end position="144"/>
    </location>
    <ligand>
        <name>ATP</name>
        <dbReference type="ChEBI" id="CHEBI:30616"/>
    </ligand>
</feature>
<dbReference type="SUPFAM" id="SSF52540">
    <property type="entry name" value="P-loop containing nucleoside triphosphate hydrolases"/>
    <property type="match status" value="1"/>
</dbReference>
<gene>
    <name evidence="6" type="primary">adk</name>
    <name evidence="10" type="ORF">R9B83_01015</name>
</gene>
<comment type="function">
    <text evidence="6">Catalyzes the reversible transfer of the terminal phosphate group between ATP and AMP. Plays an important role in cellular energy homeostasis and in adenine nucleotide metabolism.</text>
</comment>
<accession>A0ABZ0PAT0</accession>
<evidence type="ECO:0000256" key="5">
    <source>
        <dbReference type="ARBA" id="ARBA00022840"/>
    </source>
</evidence>
<feature type="binding site" evidence="6">
    <location>
        <position position="137"/>
    </location>
    <ligand>
        <name>Zn(2+)</name>
        <dbReference type="ChEBI" id="CHEBI:29105"/>
        <note>structural</note>
    </ligand>
</feature>
<protein>
    <recommendedName>
        <fullName evidence="6 8">Adenylate kinase</fullName>
        <shortName evidence="6">AK</shortName>
        <ecNumber evidence="6 8">2.7.4.3</ecNumber>
    </recommendedName>
    <alternativeName>
        <fullName evidence="6">ATP-AMP transphosphorylase</fullName>
    </alternativeName>
    <alternativeName>
        <fullName evidence="6">ATP:AMP phosphotransferase</fullName>
    </alternativeName>
    <alternativeName>
        <fullName evidence="6">Adenylate monophosphate kinase</fullName>
    </alternativeName>
</protein>
<feature type="binding site" evidence="6">
    <location>
        <position position="38"/>
    </location>
    <ligand>
        <name>AMP</name>
        <dbReference type="ChEBI" id="CHEBI:456215"/>
    </ligand>
</feature>
<dbReference type="GO" id="GO:0004017">
    <property type="term" value="F:AMP kinase activity"/>
    <property type="evidence" value="ECO:0007669"/>
    <property type="project" value="UniProtKB-EC"/>
</dbReference>
<keyword evidence="4 6" id="KW-0418">Kinase</keyword>
<dbReference type="HAMAP" id="MF_00235">
    <property type="entry name" value="Adenylate_kinase_Adk"/>
    <property type="match status" value="1"/>
</dbReference>
<dbReference type="InterPro" id="IPR007862">
    <property type="entry name" value="Adenylate_kinase_lid-dom"/>
</dbReference>
<comment type="catalytic activity">
    <reaction evidence="6 8">
        <text>AMP + ATP = 2 ADP</text>
        <dbReference type="Rhea" id="RHEA:12973"/>
        <dbReference type="ChEBI" id="CHEBI:30616"/>
        <dbReference type="ChEBI" id="CHEBI:456215"/>
        <dbReference type="ChEBI" id="CHEBI:456216"/>
        <dbReference type="EC" id="2.7.4.3"/>
    </reaction>
</comment>
<dbReference type="EC" id="2.7.4.3" evidence="6 8"/>
<comment type="subunit">
    <text evidence="6 8">Monomer.</text>
</comment>
<feature type="binding site" evidence="6">
    <location>
        <position position="100"/>
    </location>
    <ligand>
        <name>AMP</name>
        <dbReference type="ChEBI" id="CHEBI:456215"/>
    </ligand>
</feature>
<name>A0ABZ0PAT0_9BACT</name>
<keyword evidence="3 6" id="KW-0547">Nucleotide-binding</keyword>
<comment type="subcellular location">
    <subcellularLocation>
        <location evidence="6 8">Cytoplasm</location>
    </subcellularLocation>
</comment>
<feature type="binding site" evidence="6">
    <location>
        <position position="134"/>
    </location>
    <ligand>
        <name>ATP</name>
        <dbReference type="ChEBI" id="CHEBI:30616"/>
    </ligand>
</feature>
<comment type="pathway">
    <text evidence="6">Purine metabolism; AMP biosynthesis via salvage pathway; AMP from ADP: step 1/1.</text>
</comment>
<keyword evidence="11" id="KW-1185">Reference proteome</keyword>
<feature type="region of interest" description="LID" evidence="6">
    <location>
        <begin position="133"/>
        <end position="170"/>
    </location>
</feature>
<feature type="region of interest" description="NMP" evidence="6">
    <location>
        <begin position="37"/>
        <end position="66"/>
    </location>
</feature>
<keyword evidence="1 6" id="KW-0808">Transferase</keyword>
<feature type="binding site" evidence="6">
    <location>
        <position position="178"/>
    </location>
    <ligand>
        <name>AMP</name>
        <dbReference type="ChEBI" id="CHEBI:456215"/>
    </ligand>
</feature>
<feature type="domain" description="Adenylate kinase active site lid" evidence="9">
    <location>
        <begin position="134"/>
        <end position="169"/>
    </location>
</feature>
<evidence type="ECO:0000256" key="2">
    <source>
        <dbReference type="ARBA" id="ARBA00022727"/>
    </source>
</evidence>
<feature type="binding site" evidence="6">
    <location>
        <begin position="64"/>
        <end position="66"/>
    </location>
    <ligand>
        <name>AMP</name>
        <dbReference type="ChEBI" id="CHEBI:456215"/>
    </ligand>
</feature>
<keyword evidence="5 6" id="KW-0067">ATP-binding</keyword>
<organism evidence="10 11">
    <name type="scientific">Metamycoplasma equirhinis</name>
    <dbReference type="NCBI Taxonomy" id="92402"/>
    <lineage>
        <taxon>Bacteria</taxon>
        <taxon>Bacillati</taxon>
        <taxon>Mycoplasmatota</taxon>
        <taxon>Mycoplasmoidales</taxon>
        <taxon>Metamycoplasmataceae</taxon>
        <taxon>Metamycoplasma</taxon>
    </lineage>
</organism>
<keyword evidence="6" id="KW-0862">Zinc</keyword>
<evidence type="ECO:0000256" key="4">
    <source>
        <dbReference type="ARBA" id="ARBA00022777"/>
    </source>
</evidence>
<keyword evidence="6" id="KW-0479">Metal-binding</keyword>
<dbReference type="CDD" id="cd01428">
    <property type="entry name" value="ADK"/>
    <property type="match status" value="1"/>
</dbReference>
<dbReference type="PROSITE" id="PS00113">
    <property type="entry name" value="ADENYLATE_KINASE"/>
    <property type="match status" value="1"/>
</dbReference>
<dbReference type="InterPro" id="IPR027417">
    <property type="entry name" value="P-loop_NTPase"/>
</dbReference>
<feature type="binding site" evidence="6">
    <location>
        <position position="160"/>
    </location>
    <ligand>
        <name>Zn(2+)</name>
        <dbReference type="ChEBI" id="CHEBI:29105"/>
        <note>structural</note>
    </ligand>
</feature>
<evidence type="ECO:0000313" key="11">
    <source>
        <dbReference type="Proteomes" id="UP001303601"/>
    </source>
</evidence>
<evidence type="ECO:0000259" key="9">
    <source>
        <dbReference type="Pfam" id="PF05191"/>
    </source>
</evidence>
<dbReference type="InterPro" id="IPR036193">
    <property type="entry name" value="ADK_active_lid_dom_sf"/>
</dbReference>
<dbReference type="EMBL" id="CP137845">
    <property type="protein sequence ID" value="WPB54138.1"/>
    <property type="molecule type" value="Genomic_DNA"/>
</dbReference>
<feature type="binding site" evidence="6">
    <location>
        <position position="167"/>
    </location>
    <ligand>
        <name>AMP</name>
        <dbReference type="ChEBI" id="CHEBI:456215"/>
    </ligand>
</feature>
<reference evidence="10" key="1">
    <citation type="submission" date="2023-11" db="EMBL/GenBank/DDBJ databases">
        <title>Completed genome sequence of Mycoplasma equirhinis type strain M432/72.</title>
        <authorList>
            <person name="Spergser J."/>
        </authorList>
    </citation>
    <scope>NUCLEOTIDE SEQUENCE [LARGE SCALE GENOMIC DNA]</scope>
    <source>
        <strain evidence="10">M432/72</strain>
    </source>
</reference>
<dbReference type="Pfam" id="PF05191">
    <property type="entry name" value="ADK_lid"/>
    <property type="match status" value="1"/>
</dbReference>
<dbReference type="InterPro" id="IPR033690">
    <property type="entry name" value="Adenylat_kinase_CS"/>
</dbReference>
<feature type="binding site" evidence="6">
    <location>
        <position position="157"/>
    </location>
    <ligand>
        <name>Zn(2+)</name>
        <dbReference type="ChEBI" id="CHEBI:29105"/>
        <note>structural</note>
    </ligand>
</feature>
<dbReference type="Gene3D" id="3.40.50.300">
    <property type="entry name" value="P-loop containing nucleotide triphosphate hydrolases"/>
    <property type="match status" value="1"/>
</dbReference>
<dbReference type="GeneID" id="94493448"/>
<dbReference type="InterPro" id="IPR000850">
    <property type="entry name" value="Adenylat/UMP-CMP_kin"/>
</dbReference>
<feature type="binding site" evidence="6">
    <location>
        <begin position="17"/>
        <end position="22"/>
    </location>
    <ligand>
        <name>ATP</name>
        <dbReference type="ChEBI" id="CHEBI:30616"/>
    </ligand>
</feature>
<dbReference type="Pfam" id="PF00406">
    <property type="entry name" value="ADK"/>
    <property type="match status" value="1"/>
</dbReference>
<dbReference type="RefSeq" id="WP_140031604.1">
    <property type="nucleotide sequence ID" value="NZ_AP027305.1"/>
</dbReference>
<dbReference type="PRINTS" id="PR00094">
    <property type="entry name" value="ADENYLTKNASE"/>
</dbReference>